<dbReference type="Proteomes" id="UP000199028">
    <property type="component" value="Unassembled WGS sequence"/>
</dbReference>
<organism evidence="2 3">
    <name type="scientific">Lentzea flaviverrucosa</name>
    <dbReference type="NCBI Taxonomy" id="200379"/>
    <lineage>
        <taxon>Bacteria</taxon>
        <taxon>Bacillati</taxon>
        <taxon>Actinomycetota</taxon>
        <taxon>Actinomycetes</taxon>
        <taxon>Pseudonocardiales</taxon>
        <taxon>Pseudonocardiaceae</taxon>
        <taxon>Lentzea</taxon>
    </lineage>
</organism>
<feature type="compositionally biased region" description="Polar residues" evidence="1">
    <location>
        <begin position="22"/>
        <end position="32"/>
    </location>
</feature>
<accession>A0A1H9XW20</accession>
<protein>
    <submittedName>
        <fullName evidence="2">Uncharacterized protein</fullName>
    </submittedName>
</protein>
<evidence type="ECO:0000256" key="1">
    <source>
        <dbReference type="SAM" id="MobiDB-lite"/>
    </source>
</evidence>
<dbReference type="EMBL" id="FOFT01000020">
    <property type="protein sequence ID" value="SES50378.1"/>
    <property type="molecule type" value="Genomic_DNA"/>
</dbReference>
<name>A0A1H9XW20_9PSEU</name>
<evidence type="ECO:0000313" key="3">
    <source>
        <dbReference type="Proteomes" id="UP000199028"/>
    </source>
</evidence>
<reference evidence="3" key="1">
    <citation type="submission" date="2016-10" db="EMBL/GenBank/DDBJ databases">
        <authorList>
            <person name="Varghese N."/>
            <person name="Submissions S."/>
        </authorList>
    </citation>
    <scope>NUCLEOTIDE SEQUENCE [LARGE SCALE GENOMIC DNA]</scope>
    <source>
        <strain evidence="3">CGMCC 4.578</strain>
    </source>
</reference>
<proteinExistence type="predicted"/>
<gene>
    <name evidence="2" type="ORF">SAMN05216195_1209</name>
</gene>
<sequence length="32" mass="3413">MIKQPLGPKKRVRSAADDAETGLTSSRVESAL</sequence>
<feature type="region of interest" description="Disordered" evidence="1">
    <location>
        <begin position="1"/>
        <end position="32"/>
    </location>
</feature>
<dbReference type="AlphaFoldDB" id="A0A1H9XW20"/>
<keyword evidence="3" id="KW-1185">Reference proteome</keyword>
<evidence type="ECO:0000313" key="2">
    <source>
        <dbReference type="EMBL" id="SES50378.1"/>
    </source>
</evidence>